<dbReference type="SMART" id="SM00065">
    <property type="entry name" value="GAF"/>
    <property type="match status" value="1"/>
</dbReference>
<dbReference type="Pfam" id="PF02518">
    <property type="entry name" value="HATPase_c"/>
    <property type="match status" value="1"/>
</dbReference>
<evidence type="ECO:0000313" key="7">
    <source>
        <dbReference type="EMBL" id="GII90236.1"/>
    </source>
</evidence>
<feature type="transmembrane region" description="Helical" evidence="5">
    <location>
        <begin position="12"/>
        <end position="30"/>
    </location>
</feature>
<dbReference type="Pfam" id="PF13492">
    <property type="entry name" value="GAF_3"/>
    <property type="match status" value="1"/>
</dbReference>
<dbReference type="InterPro" id="IPR029016">
    <property type="entry name" value="GAF-like_dom_sf"/>
</dbReference>
<comment type="catalytic activity">
    <reaction evidence="1">
        <text>ATP + protein L-histidine = ADP + protein N-phospho-L-histidine.</text>
        <dbReference type="EC" id="2.7.13.3"/>
    </reaction>
</comment>
<keyword evidence="4" id="KW-0902">Two-component regulatory system</keyword>
<keyword evidence="5" id="KW-1133">Transmembrane helix</keyword>
<evidence type="ECO:0000256" key="1">
    <source>
        <dbReference type="ARBA" id="ARBA00000085"/>
    </source>
</evidence>
<keyword evidence="3 7" id="KW-0808">Transferase</keyword>
<dbReference type="InterPro" id="IPR005467">
    <property type="entry name" value="His_kinase_dom"/>
</dbReference>
<gene>
    <name evidence="7" type="ORF">Ssi02_04670</name>
</gene>
<dbReference type="AlphaFoldDB" id="A0A919RE65"/>
<dbReference type="PRINTS" id="PR00344">
    <property type="entry name" value="BCTRLSENSOR"/>
</dbReference>
<evidence type="ECO:0000256" key="2">
    <source>
        <dbReference type="ARBA" id="ARBA00012438"/>
    </source>
</evidence>
<name>A0A919RE65_9ACTN</name>
<organism evidence="7 8">
    <name type="scientific">Sinosporangium siamense</name>
    <dbReference type="NCBI Taxonomy" id="1367973"/>
    <lineage>
        <taxon>Bacteria</taxon>
        <taxon>Bacillati</taxon>
        <taxon>Actinomycetota</taxon>
        <taxon>Actinomycetes</taxon>
        <taxon>Streptosporangiales</taxon>
        <taxon>Streptosporangiaceae</taxon>
        <taxon>Sinosporangium</taxon>
    </lineage>
</organism>
<dbReference type="PANTHER" id="PTHR34220:SF7">
    <property type="entry name" value="SENSOR HISTIDINE KINASE YPDA"/>
    <property type="match status" value="1"/>
</dbReference>
<sequence length="407" mass="42618">MLRFAVMSVTGYALLAFLSPLSALIGFLLARSGRFRSWRSTAALDALRGTARTAAALRAGLTQAAARRAVRHLRPLLGATAVALSSADPSAPDAVLAFDAVAGHTGAHLGTLPAHVRSALGSGGPHVAVDPGCAPGCPIRGAVVVPLTTSGRAAGALAVYGSELSASSVRAVTEVADWVSGQLELAELDASRRRAHAAETRALRAQISPHFIGNSLTTIASFVRTDPERARDLVMDFADVARHALRRCADFTPLADELRCLDRYVALECARFGERLVFSVRAEPELLPVPVPFLCLQPLVENAIRHGVGSRPGRGTVCVVVRDAGRELHISVEDDGVGMEPGYVRGVLAAAPGTRLGGGGVGLANVDVRLRRIYGDEHGLTVETAPGEGTTVRLRVPKDVPPDFTVG</sequence>
<dbReference type="EC" id="2.7.13.3" evidence="2"/>
<evidence type="ECO:0000256" key="4">
    <source>
        <dbReference type="ARBA" id="ARBA00023012"/>
    </source>
</evidence>
<dbReference type="PANTHER" id="PTHR34220">
    <property type="entry name" value="SENSOR HISTIDINE KINASE YPDA"/>
    <property type="match status" value="1"/>
</dbReference>
<dbReference type="GO" id="GO:0016020">
    <property type="term" value="C:membrane"/>
    <property type="evidence" value="ECO:0007669"/>
    <property type="project" value="InterPro"/>
</dbReference>
<accession>A0A919RE65</accession>
<dbReference type="Proteomes" id="UP000606172">
    <property type="component" value="Unassembled WGS sequence"/>
</dbReference>
<dbReference type="Gene3D" id="3.30.450.40">
    <property type="match status" value="1"/>
</dbReference>
<dbReference type="InterPro" id="IPR004358">
    <property type="entry name" value="Sig_transdc_His_kin-like_C"/>
</dbReference>
<evidence type="ECO:0000256" key="5">
    <source>
        <dbReference type="SAM" id="Phobius"/>
    </source>
</evidence>
<dbReference type="Gene3D" id="3.30.565.10">
    <property type="entry name" value="Histidine kinase-like ATPase, C-terminal domain"/>
    <property type="match status" value="1"/>
</dbReference>
<dbReference type="Pfam" id="PF06580">
    <property type="entry name" value="His_kinase"/>
    <property type="match status" value="1"/>
</dbReference>
<dbReference type="EMBL" id="BOOW01000006">
    <property type="protein sequence ID" value="GII90236.1"/>
    <property type="molecule type" value="Genomic_DNA"/>
</dbReference>
<dbReference type="SUPFAM" id="SSF55874">
    <property type="entry name" value="ATPase domain of HSP90 chaperone/DNA topoisomerase II/histidine kinase"/>
    <property type="match status" value="1"/>
</dbReference>
<keyword evidence="3 7" id="KW-0418">Kinase</keyword>
<dbReference type="InterPro" id="IPR003594">
    <property type="entry name" value="HATPase_dom"/>
</dbReference>
<comment type="caution">
    <text evidence="7">The sequence shown here is derived from an EMBL/GenBank/DDBJ whole genome shotgun (WGS) entry which is preliminary data.</text>
</comment>
<proteinExistence type="predicted"/>
<dbReference type="InterPro" id="IPR003018">
    <property type="entry name" value="GAF"/>
</dbReference>
<dbReference type="SMART" id="SM00387">
    <property type="entry name" value="HATPase_c"/>
    <property type="match status" value="1"/>
</dbReference>
<evidence type="ECO:0000313" key="8">
    <source>
        <dbReference type="Proteomes" id="UP000606172"/>
    </source>
</evidence>
<dbReference type="GO" id="GO:0000155">
    <property type="term" value="F:phosphorelay sensor kinase activity"/>
    <property type="evidence" value="ECO:0007669"/>
    <property type="project" value="InterPro"/>
</dbReference>
<feature type="domain" description="Histidine kinase" evidence="6">
    <location>
        <begin position="296"/>
        <end position="400"/>
    </location>
</feature>
<keyword evidence="8" id="KW-1185">Reference proteome</keyword>
<keyword evidence="5" id="KW-0472">Membrane</keyword>
<dbReference type="InterPro" id="IPR050640">
    <property type="entry name" value="Bact_2-comp_sensor_kinase"/>
</dbReference>
<protein>
    <recommendedName>
        <fullName evidence="2">histidine kinase</fullName>
        <ecNumber evidence="2">2.7.13.3</ecNumber>
    </recommendedName>
</protein>
<dbReference type="InterPro" id="IPR010559">
    <property type="entry name" value="Sig_transdc_His_kin_internal"/>
</dbReference>
<reference evidence="7" key="1">
    <citation type="submission" date="2021-01" db="EMBL/GenBank/DDBJ databases">
        <title>Whole genome shotgun sequence of Sinosporangium siamense NBRC 109515.</title>
        <authorList>
            <person name="Komaki H."/>
            <person name="Tamura T."/>
        </authorList>
    </citation>
    <scope>NUCLEOTIDE SEQUENCE</scope>
    <source>
        <strain evidence="7">NBRC 109515</strain>
    </source>
</reference>
<dbReference type="SUPFAM" id="SSF55781">
    <property type="entry name" value="GAF domain-like"/>
    <property type="match status" value="1"/>
</dbReference>
<evidence type="ECO:0000256" key="3">
    <source>
        <dbReference type="ARBA" id="ARBA00022777"/>
    </source>
</evidence>
<dbReference type="InterPro" id="IPR036890">
    <property type="entry name" value="HATPase_C_sf"/>
</dbReference>
<keyword evidence="5" id="KW-0812">Transmembrane</keyword>
<evidence type="ECO:0000259" key="6">
    <source>
        <dbReference type="PROSITE" id="PS50109"/>
    </source>
</evidence>
<dbReference type="PROSITE" id="PS50109">
    <property type="entry name" value="HIS_KIN"/>
    <property type="match status" value="1"/>
</dbReference>